<protein>
    <submittedName>
        <fullName evidence="1">Transcriptional regulator</fullName>
    </submittedName>
</protein>
<evidence type="ECO:0000313" key="2">
    <source>
        <dbReference type="Proteomes" id="UP001285521"/>
    </source>
</evidence>
<evidence type="ECO:0000313" key="1">
    <source>
        <dbReference type="EMBL" id="MDX8037678.1"/>
    </source>
</evidence>
<dbReference type="Proteomes" id="UP001285521">
    <property type="component" value="Unassembled WGS sequence"/>
</dbReference>
<dbReference type="EMBL" id="JAXAVW010000114">
    <property type="protein sequence ID" value="MDX8037678.1"/>
    <property type="molecule type" value="Genomic_DNA"/>
</dbReference>
<gene>
    <name evidence="1" type="ORF">SK803_46450</name>
</gene>
<accession>A0ABU4THM8</accession>
<keyword evidence="2" id="KW-1185">Reference proteome</keyword>
<organism evidence="1 2">
    <name type="scientific">Lentzea miocenica</name>
    <dbReference type="NCBI Taxonomy" id="3095431"/>
    <lineage>
        <taxon>Bacteria</taxon>
        <taxon>Bacillati</taxon>
        <taxon>Actinomycetota</taxon>
        <taxon>Actinomycetes</taxon>
        <taxon>Pseudonocardiales</taxon>
        <taxon>Pseudonocardiaceae</taxon>
        <taxon>Lentzea</taxon>
    </lineage>
</organism>
<proteinExistence type="predicted"/>
<comment type="caution">
    <text evidence="1">The sequence shown here is derived from an EMBL/GenBank/DDBJ whole genome shotgun (WGS) entry which is preliminary data.</text>
</comment>
<feature type="non-terminal residue" evidence="1">
    <location>
        <position position="80"/>
    </location>
</feature>
<reference evidence="1 2" key="1">
    <citation type="submission" date="2023-11" db="EMBL/GenBank/DDBJ databases">
        <title>Lentzea sokolovensis, sp. nov., Lentzea kristufkii, sp. nov., and Lentzea miocenensis, sp. nov., rare actinobacteria from Sokolov Coal Basin, Miocene lacustrine sediment, Czech Republic.</title>
        <authorList>
            <person name="Lara A."/>
            <person name="Kotroba L."/>
            <person name="Nouioui I."/>
            <person name="Neumann-Schaal M."/>
            <person name="Mast Y."/>
            <person name="Chronakova A."/>
        </authorList>
    </citation>
    <scope>NUCLEOTIDE SEQUENCE [LARGE SCALE GENOMIC DNA]</scope>
    <source>
        <strain evidence="1 2">BCCO 10_0856</strain>
    </source>
</reference>
<name>A0ABU4THM8_9PSEU</name>
<sequence length="80" mass="8576">MNQRDTASALAEYYGTSTTGHGRYSATFGTNTAASTTVLTHPDWLDLDCPLFPKHDKLKLAGVTPADNITMDEASTDRAA</sequence>